<keyword evidence="1" id="KW-0812">Transmembrane</keyword>
<dbReference type="AlphaFoldDB" id="A0A6C0E1M6"/>
<organism evidence="2">
    <name type="scientific">viral metagenome</name>
    <dbReference type="NCBI Taxonomy" id="1070528"/>
    <lineage>
        <taxon>unclassified sequences</taxon>
        <taxon>metagenomes</taxon>
        <taxon>organismal metagenomes</taxon>
    </lineage>
</organism>
<reference evidence="2" key="1">
    <citation type="journal article" date="2020" name="Nature">
        <title>Giant virus diversity and host interactions through global metagenomics.</title>
        <authorList>
            <person name="Schulz F."/>
            <person name="Roux S."/>
            <person name="Paez-Espino D."/>
            <person name="Jungbluth S."/>
            <person name="Walsh D.A."/>
            <person name="Denef V.J."/>
            <person name="McMahon K.D."/>
            <person name="Konstantinidis K.T."/>
            <person name="Eloe-Fadrosh E.A."/>
            <person name="Kyrpides N.C."/>
            <person name="Woyke T."/>
        </authorList>
    </citation>
    <scope>NUCLEOTIDE SEQUENCE</scope>
    <source>
        <strain evidence="2">GVMAG-M-3300023179-111</strain>
    </source>
</reference>
<evidence type="ECO:0000256" key="1">
    <source>
        <dbReference type="SAM" id="Phobius"/>
    </source>
</evidence>
<keyword evidence="1" id="KW-1133">Transmembrane helix</keyword>
<feature type="transmembrane region" description="Helical" evidence="1">
    <location>
        <begin position="395"/>
        <end position="413"/>
    </location>
</feature>
<accession>A0A6C0E1M6</accession>
<name>A0A6C0E1M6_9ZZZZ</name>
<keyword evidence="1" id="KW-0472">Membrane</keyword>
<feature type="transmembrane region" description="Helical" evidence="1">
    <location>
        <begin position="419"/>
        <end position="441"/>
    </location>
</feature>
<proteinExistence type="predicted"/>
<protein>
    <submittedName>
        <fullName evidence="2">Uncharacterized protein</fullName>
    </submittedName>
</protein>
<sequence length="442" mass="47245">MTDKCSQPQEIKLLDIFTTADQLAKASGADQKCKTAISSLVKDSSTSGSVGTKISALGGLLGSAEMQAKFGTKDFENSLNQTQEGCGTYINKTNNIINQKSKIQCIIKESMTSVDSSMTNINSINIKTIPLTSEEIQARTESIKDISDTFKTTIQTARDLASFMSSDEKKTVIFSEAMQIATKSKKTSEEQITRQYDRSATLVNAKLKQTITATMKTQCVLSTESKNLISDAAKQITEEVTKSTLEQTLGASAQQPNVREMINNTSQNVESTSSSDIENTVKKVGAKMSSENTMEISIAGNLNMDGVVIDQDIVATLISDAIISDAMSKGVMAASDILSKSENLSEIVSKSKGQDDLIRESGEGAAKLANAGGFDFGDSGGLGSLFSSLGSMGPTGFKILGCIFLGLLVWWFIPILPGFMLPFAIGFVLGLVILQFLGLGFF</sequence>
<evidence type="ECO:0000313" key="2">
    <source>
        <dbReference type="EMBL" id="QHT22511.1"/>
    </source>
</evidence>
<dbReference type="EMBL" id="MN739711">
    <property type="protein sequence ID" value="QHT22511.1"/>
    <property type="molecule type" value="Genomic_DNA"/>
</dbReference>